<dbReference type="Gene3D" id="1.10.10.60">
    <property type="entry name" value="Homeodomain-like"/>
    <property type="match status" value="1"/>
</dbReference>
<dbReference type="GO" id="GO:0003700">
    <property type="term" value="F:DNA-binding transcription factor activity"/>
    <property type="evidence" value="ECO:0007669"/>
    <property type="project" value="InterPro"/>
</dbReference>
<dbReference type="PANTHER" id="PTHR43280">
    <property type="entry name" value="ARAC-FAMILY TRANSCRIPTIONAL REGULATOR"/>
    <property type="match status" value="1"/>
</dbReference>
<sequence>MPQHHTLEDFYRVKVNWLPDNLRQDLGHFNVFRLDDFVGPAARSLPYSRKDFYKITFVVGQSTYHYADKSVRVEGNALFFSNPQVPYHWEPFDAQQSGFFCIFTEHFLQQHTSIRLAEFPVFQPNGQAIYLLNEAQQANVRQLYQKMFDELGSDYAFKYDLLRAYVLELIHSAQKLQPATTLYRGSTAATRIASLFTELLARQFPIEVKGQQVKLRTAQDFATQLAVHTNHLNRALKEVTGKTTTQLLAERLVQEAQALLKHTDWPVGLIGYSLRFEEPAHFNNFFKKHTGHTPTAARAV</sequence>
<keyword evidence="1" id="KW-0805">Transcription regulation</keyword>
<comment type="caution">
    <text evidence="5">The sequence shown here is derived from an EMBL/GenBank/DDBJ whole genome shotgun (WGS) entry which is preliminary data.</text>
</comment>
<proteinExistence type="predicted"/>
<dbReference type="RefSeq" id="WP_196287986.1">
    <property type="nucleotide sequence ID" value="NZ_JADQDP010000004.1"/>
</dbReference>
<reference evidence="5 6" key="1">
    <citation type="submission" date="2020-11" db="EMBL/GenBank/DDBJ databases">
        <authorList>
            <person name="Kim M.K."/>
        </authorList>
    </citation>
    <scope>NUCLEOTIDE SEQUENCE [LARGE SCALE GENOMIC DNA]</scope>
    <source>
        <strain evidence="5 6">BT439</strain>
    </source>
</reference>
<evidence type="ECO:0000313" key="6">
    <source>
        <dbReference type="Proteomes" id="UP000645610"/>
    </source>
</evidence>
<gene>
    <name evidence="5" type="ORF">I2I01_18490</name>
</gene>
<evidence type="ECO:0000259" key="4">
    <source>
        <dbReference type="PROSITE" id="PS01124"/>
    </source>
</evidence>
<keyword evidence="3" id="KW-0804">Transcription</keyword>
<dbReference type="EMBL" id="JADQDP010000004">
    <property type="protein sequence ID" value="MBF9143640.1"/>
    <property type="molecule type" value="Genomic_DNA"/>
</dbReference>
<dbReference type="Proteomes" id="UP000645610">
    <property type="component" value="Unassembled WGS sequence"/>
</dbReference>
<evidence type="ECO:0000256" key="2">
    <source>
        <dbReference type="ARBA" id="ARBA00023125"/>
    </source>
</evidence>
<dbReference type="InterPro" id="IPR009057">
    <property type="entry name" value="Homeodomain-like_sf"/>
</dbReference>
<dbReference type="PROSITE" id="PS01124">
    <property type="entry name" value="HTH_ARAC_FAMILY_2"/>
    <property type="match status" value="1"/>
</dbReference>
<dbReference type="SUPFAM" id="SSF46689">
    <property type="entry name" value="Homeodomain-like"/>
    <property type="match status" value="1"/>
</dbReference>
<dbReference type="GO" id="GO:0043565">
    <property type="term" value="F:sequence-specific DNA binding"/>
    <property type="evidence" value="ECO:0007669"/>
    <property type="project" value="InterPro"/>
</dbReference>
<protein>
    <submittedName>
        <fullName evidence="5">Helix-turn-helix transcriptional regulator</fullName>
    </submittedName>
</protein>
<dbReference type="PANTHER" id="PTHR43280:SF32">
    <property type="entry name" value="TRANSCRIPTIONAL REGULATORY PROTEIN"/>
    <property type="match status" value="1"/>
</dbReference>
<dbReference type="Pfam" id="PF12833">
    <property type="entry name" value="HTH_18"/>
    <property type="match status" value="1"/>
</dbReference>
<keyword evidence="2" id="KW-0238">DNA-binding</keyword>
<organism evidence="5 6">
    <name type="scientific">Hymenobacter properus</name>
    <dbReference type="NCBI Taxonomy" id="2791026"/>
    <lineage>
        <taxon>Bacteria</taxon>
        <taxon>Pseudomonadati</taxon>
        <taxon>Bacteroidota</taxon>
        <taxon>Cytophagia</taxon>
        <taxon>Cytophagales</taxon>
        <taxon>Hymenobacteraceae</taxon>
        <taxon>Hymenobacter</taxon>
    </lineage>
</organism>
<dbReference type="InterPro" id="IPR018060">
    <property type="entry name" value="HTH_AraC"/>
</dbReference>
<name>A0A931FM71_9BACT</name>
<dbReference type="SMART" id="SM00342">
    <property type="entry name" value="HTH_ARAC"/>
    <property type="match status" value="1"/>
</dbReference>
<evidence type="ECO:0000313" key="5">
    <source>
        <dbReference type="EMBL" id="MBF9143640.1"/>
    </source>
</evidence>
<dbReference type="AlphaFoldDB" id="A0A931FM71"/>
<evidence type="ECO:0000256" key="3">
    <source>
        <dbReference type="ARBA" id="ARBA00023163"/>
    </source>
</evidence>
<keyword evidence="6" id="KW-1185">Reference proteome</keyword>
<feature type="domain" description="HTH araC/xylS-type" evidence="4">
    <location>
        <begin position="190"/>
        <end position="300"/>
    </location>
</feature>
<evidence type="ECO:0000256" key="1">
    <source>
        <dbReference type="ARBA" id="ARBA00023015"/>
    </source>
</evidence>
<accession>A0A931FM71</accession>